<reference evidence="8" key="1">
    <citation type="submission" date="2022-03" db="EMBL/GenBank/DDBJ databases">
        <title>Aurantimonas Liuensis sp. Nov., isolated from the hadal seawater of the Mariana Trench.</title>
        <authorList>
            <person name="Liu R."/>
        </authorList>
    </citation>
    <scope>NUCLEOTIDE SEQUENCE</scope>
    <source>
        <strain evidence="8">LRZ36</strain>
    </source>
</reference>
<sequence>MSTTMEAITDHGPGHPGAVDRSGPALIDMRDISIAFGGIHAVEGASVDLYPGEVVALLGHNGAGKSTLIKILSGAYKRDAGTIHVRGEEAAISNPRDAKAYGIETIYQTLALADNVDAAANLFLGREILTAWGTLDDAAMESEARKVMGRLNPNFRRFKEPVKALSGGQRQSVAIARAILFNAKILIMDEPTAALGPQETAQVGELIKELKKDGIGIFLISHDIHDVFDLADRVIVMKNGQIVGGARTGDVTKDEVLGMIILGKCPPGATPGPGAMVE</sequence>
<dbReference type="AlphaFoldDB" id="A0A9X2HCS4"/>
<dbReference type="InterPro" id="IPR003593">
    <property type="entry name" value="AAA+_ATPase"/>
</dbReference>
<feature type="region of interest" description="Disordered" evidence="6">
    <location>
        <begin position="1"/>
        <end position="22"/>
    </location>
</feature>
<keyword evidence="3" id="KW-0677">Repeat</keyword>
<dbReference type="Proteomes" id="UP001155220">
    <property type="component" value="Unassembled WGS sequence"/>
</dbReference>
<organism evidence="8 9">
    <name type="scientific">Aurantimonas marianensis</name>
    <dbReference type="NCBI Taxonomy" id="2920428"/>
    <lineage>
        <taxon>Bacteria</taxon>
        <taxon>Pseudomonadati</taxon>
        <taxon>Pseudomonadota</taxon>
        <taxon>Alphaproteobacteria</taxon>
        <taxon>Hyphomicrobiales</taxon>
        <taxon>Aurantimonadaceae</taxon>
        <taxon>Aurantimonas</taxon>
    </lineage>
</organism>
<dbReference type="SMART" id="SM00382">
    <property type="entry name" value="AAA"/>
    <property type="match status" value="1"/>
</dbReference>
<keyword evidence="5 8" id="KW-0067">ATP-binding</keyword>
<evidence type="ECO:0000256" key="3">
    <source>
        <dbReference type="ARBA" id="ARBA00022737"/>
    </source>
</evidence>
<dbReference type="Pfam" id="PF00005">
    <property type="entry name" value="ABC_tran"/>
    <property type="match status" value="1"/>
</dbReference>
<dbReference type="GO" id="GO:0016887">
    <property type="term" value="F:ATP hydrolysis activity"/>
    <property type="evidence" value="ECO:0007669"/>
    <property type="project" value="InterPro"/>
</dbReference>
<dbReference type="InterPro" id="IPR027417">
    <property type="entry name" value="P-loop_NTPase"/>
</dbReference>
<dbReference type="InterPro" id="IPR050107">
    <property type="entry name" value="ABC_carbohydrate_import_ATPase"/>
</dbReference>
<keyword evidence="1" id="KW-0813">Transport</keyword>
<gene>
    <name evidence="8" type="ORF">MJ956_13245</name>
</gene>
<evidence type="ECO:0000256" key="2">
    <source>
        <dbReference type="ARBA" id="ARBA00022597"/>
    </source>
</evidence>
<dbReference type="PANTHER" id="PTHR43790:SF9">
    <property type="entry name" value="GALACTOFURANOSE TRANSPORTER ATP-BINDING PROTEIN YTFR"/>
    <property type="match status" value="1"/>
</dbReference>
<name>A0A9X2HCS4_9HYPH</name>
<evidence type="ECO:0000256" key="1">
    <source>
        <dbReference type="ARBA" id="ARBA00022448"/>
    </source>
</evidence>
<keyword evidence="2" id="KW-0762">Sugar transport</keyword>
<feature type="domain" description="ABC transporter" evidence="7">
    <location>
        <begin position="27"/>
        <end position="264"/>
    </location>
</feature>
<evidence type="ECO:0000313" key="9">
    <source>
        <dbReference type="Proteomes" id="UP001155220"/>
    </source>
</evidence>
<keyword evidence="9" id="KW-1185">Reference proteome</keyword>
<evidence type="ECO:0000256" key="5">
    <source>
        <dbReference type="ARBA" id="ARBA00022840"/>
    </source>
</evidence>
<dbReference type="PANTHER" id="PTHR43790">
    <property type="entry name" value="CARBOHYDRATE TRANSPORT ATP-BINDING PROTEIN MG119-RELATED"/>
    <property type="match status" value="1"/>
</dbReference>
<dbReference type="SUPFAM" id="SSF52540">
    <property type="entry name" value="P-loop containing nucleoside triphosphate hydrolases"/>
    <property type="match status" value="1"/>
</dbReference>
<comment type="caution">
    <text evidence="8">The sequence shown here is derived from an EMBL/GenBank/DDBJ whole genome shotgun (WGS) entry which is preliminary data.</text>
</comment>
<protein>
    <submittedName>
        <fullName evidence="8">ATP-binding cassette domain-containing protein</fullName>
    </submittedName>
</protein>
<dbReference type="InterPro" id="IPR003439">
    <property type="entry name" value="ABC_transporter-like_ATP-bd"/>
</dbReference>
<evidence type="ECO:0000259" key="7">
    <source>
        <dbReference type="PROSITE" id="PS50893"/>
    </source>
</evidence>
<evidence type="ECO:0000256" key="4">
    <source>
        <dbReference type="ARBA" id="ARBA00022741"/>
    </source>
</evidence>
<evidence type="ECO:0000313" key="8">
    <source>
        <dbReference type="EMBL" id="MCP3056102.1"/>
    </source>
</evidence>
<dbReference type="PROSITE" id="PS50893">
    <property type="entry name" value="ABC_TRANSPORTER_2"/>
    <property type="match status" value="1"/>
</dbReference>
<dbReference type="EMBL" id="JALHBS010000081">
    <property type="protein sequence ID" value="MCP3056102.1"/>
    <property type="molecule type" value="Genomic_DNA"/>
</dbReference>
<dbReference type="Gene3D" id="3.40.50.300">
    <property type="entry name" value="P-loop containing nucleotide triphosphate hydrolases"/>
    <property type="match status" value="1"/>
</dbReference>
<keyword evidence="4" id="KW-0547">Nucleotide-binding</keyword>
<dbReference type="GO" id="GO:0005524">
    <property type="term" value="F:ATP binding"/>
    <property type="evidence" value="ECO:0007669"/>
    <property type="project" value="UniProtKB-KW"/>
</dbReference>
<dbReference type="CDD" id="cd03216">
    <property type="entry name" value="ABC_Carb_Monos_I"/>
    <property type="match status" value="1"/>
</dbReference>
<proteinExistence type="predicted"/>
<evidence type="ECO:0000256" key="6">
    <source>
        <dbReference type="SAM" id="MobiDB-lite"/>
    </source>
</evidence>
<accession>A0A9X2HCS4</accession>